<evidence type="ECO:0000259" key="3">
    <source>
        <dbReference type="PROSITE" id="PS51755"/>
    </source>
</evidence>
<dbReference type="EMBL" id="FRCB01000002">
    <property type="protein sequence ID" value="SHL68733.1"/>
    <property type="molecule type" value="Genomic_DNA"/>
</dbReference>
<dbReference type="SMART" id="SM00862">
    <property type="entry name" value="Trans_reg_C"/>
    <property type="match status" value="1"/>
</dbReference>
<reference evidence="4 5" key="1">
    <citation type="submission" date="2016-11" db="EMBL/GenBank/DDBJ databases">
        <authorList>
            <person name="Varghese N."/>
            <person name="Submissions S."/>
        </authorList>
    </citation>
    <scope>NUCLEOTIDE SEQUENCE [LARGE SCALE GENOMIC DNA]</scope>
    <source>
        <strain evidence="4 5">DSM 28249</strain>
    </source>
</reference>
<feature type="domain" description="OmpR/PhoB-type" evidence="3">
    <location>
        <begin position="143"/>
        <end position="244"/>
    </location>
</feature>
<feature type="DNA-binding region" description="OmpR/PhoB-type" evidence="2">
    <location>
        <begin position="143"/>
        <end position="244"/>
    </location>
</feature>
<dbReference type="Proteomes" id="UP000322545">
    <property type="component" value="Unassembled WGS sequence"/>
</dbReference>
<organism evidence="4 5">
    <name type="scientific">Roseovarius litoreus</name>
    <dbReference type="NCBI Taxonomy" id="1155722"/>
    <lineage>
        <taxon>Bacteria</taxon>
        <taxon>Pseudomonadati</taxon>
        <taxon>Pseudomonadota</taxon>
        <taxon>Alphaproteobacteria</taxon>
        <taxon>Rhodobacterales</taxon>
        <taxon>Roseobacteraceae</taxon>
        <taxon>Roseovarius</taxon>
    </lineage>
</organism>
<dbReference type="RefSeq" id="WP_188129872.1">
    <property type="nucleotide sequence ID" value="NZ_FRCB01000002.1"/>
</dbReference>
<protein>
    <submittedName>
        <fullName evidence="4">DNA-binding response regulator, OmpR family, contains REC and winged-helix (WHTH) domain</fullName>
    </submittedName>
</protein>
<dbReference type="GO" id="GO:0006355">
    <property type="term" value="P:regulation of DNA-templated transcription"/>
    <property type="evidence" value="ECO:0007669"/>
    <property type="project" value="InterPro"/>
</dbReference>
<gene>
    <name evidence="4" type="ORF">SAMN05443432_102229</name>
</gene>
<accession>A0A1M7CNL1</accession>
<dbReference type="SUPFAM" id="SSF46894">
    <property type="entry name" value="C-terminal effector domain of the bipartite response regulators"/>
    <property type="match status" value="1"/>
</dbReference>
<dbReference type="Pfam" id="PF00486">
    <property type="entry name" value="Trans_reg_C"/>
    <property type="match status" value="1"/>
</dbReference>
<dbReference type="Gene3D" id="1.10.10.10">
    <property type="entry name" value="Winged helix-like DNA-binding domain superfamily/Winged helix DNA-binding domain"/>
    <property type="match status" value="1"/>
</dbReference>
<dbReference type="InterPro" id="IPR001867">
    <property type="entry name" value="OmpR/PhoB-type_DNA-bd"/>
</dbReference>
<proteinExistence type="predicted"/>
<dbReference type="AlphaFoldDB" id="A0A1M7CNL1"/>
<keyword evidence="1 2" id="KW-0238">DNA-binding</keyword>
<evidence type="ECO:0000313" key="4">
    <source>
        <dbReference type="EMBL" id="SHL68733.1"/>
    </source>
</evidence>
<dbReference type="GO" id="GO:0003677">
    <property type="term" value="F:DNA binding"/>
    <property type="evidence" value="ECO:0007669"/>
    <property type="project" value="UniProtKB-UniRule"/>
</dbReference>
<dbReference type="PROSITE" id="PS51755">
    <property type="entry name" value="OMPR_PHOB"/>
    <property type="match status" value="1"/>
</dbReference>
<dbReference type="InterPro" id="IPR016032">
    <property type="entry name" value="Sig_transdc_resp-reg_C-effctor"/>
</dbReference>
<keyword evidence="5" id="KW-1185">Reference proteome</keyword>
<dbReference type="GO" id="GO:0000160">
    <property type="term" value="P:phosphorelay signal transduction system"/>
    <property type="evidence" value="ECO:0007669"/>
    <property type="project" value="InterPro"/>
</dbReference>
<name>A0A1M7CNL1_9RHOB</name>
<evidence type="ECO:0000313" key="5">
    <source>
        <dbReference type="Proteomes" id="UP000322545"/>
    </source>
</evidence>
<evidence type="ECO:0000256" key="1">
    <source>
        <dbReference type="ARBA" id="ARBA00023125"/>
    </source>
</evidence>
<evidence type="ECO:0000256" key="2">
    <source>
        <dbReference type="PROSITE-ProRule" id="PRU01091"/>
    </source>
</evidence>
<dbReference type="CDD" id="cd00383">
    <property type="entry name" value="trans_reg_C"/>
    <property type="match status" value="1"/>
</dbReference>
<dbReference type="InterPro" id="IPR036388">
    <property type="entry name" value="WH-like_DNA-bd_sf"/>
</dbReference>
<sequence>MKRELINGVTKIAARDASERNGGFKAAVKACPCTVLVIDVSEGPLGRGGLQYPDVVIVSVPTHTAFDLGHGGWIAQETRFPVLIHLEAYDEVAEALALRLGAQDVVYSEQPARAITERIAAVHRRWTMNMRPAAHEQNSAPRAEAATADASVVQVDASNYSMFFGRRQVVFTGMEICLLRELATRLGTLVSRETLVGALRQSGFNGSVRGIDSHIKRIRGKIADAGCDAGFLSSVYGGGYMMCRGSKDIVVVG</sequence>